<feature type="binding site" evidence="9 12">
    <location>
        <position position="189"/>
    </location>
    <ligand>
        <name>substrate</name>
    </ligand>
</feature>
<dbReference type="Gene3D" id="3.40.720.10">
    <property type="entry name" value="Alkaline Phosphatase, subunit A"/>
    <property type="match status" value="1"/>
</dbReference>
<reference evidence="16 17" key="1">
    <citation type="submission" date="2019-09" db="EMBL/GenBank/DDBJ databases">
        <authorList>
            <person name="Chandra G."/>
            <person name="Truman W A."/>
        </authorList>
    </citation>
    <scope>NUCLEOTIDE SEQUENCE [LARGE SCALE GENOMIC DNA]</scope>
    <source>
        <strain evidence="16">PS862</strain>
    </source>
</reference>
<dbReference type="PANTHER" id="PTHR31637">
    <property type="entry name" value="2,3-BISPHOSPHOGLYCERATE-INDEPENDENT PHOSPHOGLYCERATE MUTASE"/>
    <property type="match status" value="1"/>
</dbReference>
<evidence type="ECO:0000256" key="6">
    <source>
        <dbReference type="ARBA" id="ARBA00023152"/>
    </source>
</evidence>
<dbReference type="GO" id="GO:0006096">
    <property type="term" value="P:glycolytic process"/>
    <property type="evidence" value="ECO:0007669"/>
    <property type="project" value="UniProtKB-UniRule"/>
</dbReference>
<evidence type="ECO:0000259" key="14">
    <source>
        <dbReference type="Pfam" id="PF01676"/>
    </source>
</evidence>
<feature type="binding site" evidence="9 12">
    <location>
        <begin position="151"/>
        <end position="152"/>
    </location>
    <ligand>
        <name>substrate</name>
    </ligand>
</feature>
<dbReference type="Pfam" id="PF06415">
    <property type="entry name" value="iPGM_N"/>
    <property type="match status" value="1"/>
</dbReference>
<dbReference type="Gene3D" id="3.40.1450.10">
    <property type="entry name" value="BPG-independent phosphoglycerate mutase, domain B"/>
    <property type="match status" value="1"/>
</dbReference>
<keyword evidence="6 9" id="KW-0324">Glycolysis</keyword>
<keyword evidence="5 9" id="KW-0479">Metal-binding</keyword>
<protein>
    <recommendedName>
        <fullName evidence="9 10">2,3-bisphosphoglycerate-independent phosphoglycerate mutase</fullName>
        <shortName evidence="9">BPG-independent PGAM</shortName>
        <shortName evidence="9">Phosphoglyceromutase</shortName>
        <shortName evidence="9">iPGM</shortName>
        <ecNumber evidence="9 10">5.4.2.12</ecNumber>
    </recommendedName>
</protein>
<feature type="domain" description="Metalloenzyme" evidence="14">
    <location>
        <begin position="4"/>
        <end position="494"/>
    </location>
</feature>
<dbReference type="GO" id="GO:0030145">
    <property type="term" value="F:manganese ion binding"/>
    <property type="evidence" value="ECO:0007669"/>
    <property type="project" value="UniProtKB-UniRule"/>
</dbReference>
<feature type="binding site" evidence="9 13">
    <location>
        <position position="438"/>
    </location>
    <ligand>
        <name>Mn(2+)</name>
        <dbReference type="ChEBI" id="CHEBI:29035"/>
        <label>2</label>
    </ligand>
</feature>
<evidence type="ECO:0000256" key="10">
    <source>
        <dbReference type="NCBIfam" id="TIGR01307"/>
    </source>
</evidence>
<dbReference type="EMBL" id="CABVII010000004">
    <property type="protein sequence ID" value="VVO66953.1"/>
    <property type="molecule type" value="Genomic_DNA"/>
</dbReference>
<comment type="function">
    <text evidence="2 9">Catalyzes the interconversion of 2-phosphoglycerate and 3-phosphoglycerate.</text>
</comment>
<evidence type="ECO:0000313" key="17">
    <source>
        <dbReference type="Proteomes" id="UP000385207"/>
    </source>
</evidence>
<evidence type="ECO:0000259" key="15">
    <source>
        <dbReference type="Pfam" id="PF06415"/>
    </source>
</evidence>
<evidence type="ECO:0000256" key="7">
    <source>
        <dbReference type="ARBA" id="ARBA00023211"/>
    </source>
</evidence>
<dbReference type="SUPFAM" id="SSF53649">
    <property type="entry name" value="Alkaline phosphatase-like"/>
    <property type="match status" value="1"/>
</dbReference>
<name>A0A5E7I4Z4_PSEFL</name>
<evidence type="ECO:0000256" key="3">
    <source>
        <dbReference type="ARBA" id="ARBA00004798"/>
    </source>
</evidence>
<dbReference type="GO" id="GO:0004619">
    <property type="term" value="F:phosphoglycerate mutase activity"/>
    <property type="evidence" value="ECO:0007669"/>
    <property type="project" value="UniProtKB-UniRule"/>
</dbReference>
<organism evidence="16 17">
    <name type="scientific">Pseudomonas fluorescens</name>
    <dbReference type="NCBI Taxonomy" id="294"/>
    <lineage>
        <taxon>Bacteria</taxon>
        <taxon>Pseudomonadati</taxon>
        <taxon>Pseudomonadota</taxon>
        <taxon>Gammaproteobacteria</taxon>
        <taxon>Pseudomonadales</taxon>
        <taxon>Pseudomonadaceae</taxon>
        <taxon>Pseudomonas</taxon>
    </lineage>
</organism>
<evidence type="ECO:0000256" key="2">
    <source>
        <dbReference type="ARBA" id="ARBA00002315"/>
    </source>
</evidence>
<feature type="binding site" evidence="9 13">
    <location>
        <position position="437"/>
    </location>
    <ligand>
        <name>Mn(2+)</name>
        <dbReference type="ChEBI" id="CHEBI:29035"/>
        <label>2</label>
    </ligand>
</feature>
<evidence type="ECO:0000256" key="9">
    <source>
        <dbReference type="HAMAP-Rule" id="MF_01038"/>
    </source>
</evidence>
<feature type="binding site" evidence="9 13">
    <location>
        <position position="400"/>
    </location>
    <ligand>
        <name>Mn(2+)</name>
        <dbReference type="ChEBI" id="CHEBI:29035"/>
        <label>1</label>
    </ligand>
</feature>
<evidence type="ECO:0000256" key="4">
    <source>
        <dbReference type="ARBA" id="ARBA00008819"/>
    </source>
</evidence>
<comment type="subunit">
    <text evidence="9">Monomer.</text>
</comment>
<dbReference type="OrthoDB" id="9800863at2"/>
<feature type="binding site" evidence="9 13">
    <location>
        <position position="10"/>
    </location>
    <ligand>
        <name>Mn(2+)</name>
        <dbReference type="ChEBI" id="CHEBI:29035"/>
        <label>2</label>
    </ligand>
</feature>
<evidence type="ECO:0000256" key="12">
    <source>
        <dbReference type="PIRSR" id="PIRSR001492-2"/>
    </source>
</evidence>
<keyword evidence="8 9" id="KW-0413">Isomerase</keyword>
<accession>A0A5E7I4Z4</accession>
<dbReference type="EC" id="5.4.2.12" evidence="9 10"/>
<feature type="binding site" evidence="9 12">
    <location>
        <position position="121"/>
    </location>
    <ligand>
        <name>substrate</name>
    </ligand>
</feature>
<dbReference type="FunFam" id="3.40.1450.10:FF:000002">
    <property type="entry name" value="2,3-bisphosphoglycerate-independent phosphoglycerate mutase"/>
    <property type="match status" value="1"/>
</dbReference>
<comment type="catalytic activity">
    <reaction evidence="1 9">
        <text>(2R)-2-phosphoglycerate = (2R)-3-phosphoglycerate</text>
        <dbReference type="Rhea" id="RHEA:15901"/>
        <dbReference type="ChEBI" id="CHEBI:58272"/>
        <dbReference type="ChEBI" id="CHEBI:58289"/>
        <dbReference type="EC" id="5.4.2.12"/>
    </reaction>
</comment>
<dbReference type="CDD" id="cd16010">
    <property type="entry name" value="iPGM"/>
    <property type="match status" value="1"/>
</dbReference>
<dbReference type="PANTHER" id="PTHR31637:SF0">
    <property type="entry name" value="2,3-BISPHOSPHOGLYCERATE-INDEPENDENT PHOSPHOGLYCERATE MUTASE"/>
    <property type="match status" value="1"/>
</dbReference>
<gene>
    <name evidence="16" type="primary">gpmI_1</name>
    <name evidence="9" type="synonym">gpmI</name>
    <name evidence="16" type="ORF">PS862_01123</name>
</gene>
<feature type="binding site" evidence="9 12">
    <location>
        <position position="183"/>
    </location>
    <ligand>
        <name>substrate</name>
    </ligand>
</feature>
<evidence type="ECO:0000256" key="8">
    <source>
        <dbReference type="ARBA" id="ARBA00023235"/>
    </source>
</evidence>
<feature type="binding site" evidence="9 12">
    <location>
        <position position="329"/>
    </location>
    <ligand>
        <name>substrate</name>
    </ligand>
</feature>
<dbReference type="GO" id="GO:0006007">
    <property type="term" value="P:glucose catabolic process"/>
    <property type="evidence" value="ECO:0007669"/>
    <property type="project" value="InterPro"/>
</dbReference>
<comment type="similarity">
    <text evidence="4 9">Belongs to the BPG-independent phosphoglycerate mutase family.</text>
</comment>
<dbReference type="InterPro" id="IPR017850">
    <property type="entry name" value="Alkaline_phosphatase_core_sf"/>
</dbReference>
<feature type="domain" description="BPG-independent PGAM N-terminal" evidence="15">
    <location>
        <begin position="80"/>
        <end position="292"/>
    </location>
</feature>
<dbReference type="Proteomes" id="UP000385207">
    <property type="component" value="Unassembled WGS sequence"/>
</dbReference>
<dbReference type="AlphaFoldDB" id="A0A5E7I4Z4"/>
<dbReference type="PIRSF" id="PIRSF001492">
    <property type="entry name" value="IPGAM"/>
    <property type="match status" value="1"/>
</dbReference>
<dbReference type="NCBIfam" id="TIGR01307">
    <property type="entry name" value="pgm_bpd_ind"/>
    <property type="match status" value="1"/>
</dbReference>
<feature type="binding site" evidence="9 13">
    <location>
        <position position="396"/>
    </location>
    <ligand>
        <name>Mn(2+)</name>
        <dbReference type="ChEBI" id="CHEBI:29035"/>
        <label>1</label>
    </ligand>
</feature>
<dbReference type="InterPro" id="IPR036646">
    <property type="entry name" value="PGAM_B_sf"/>
</dbReference>
<evidence type="ECO:0000256" key="11">
    <source>
        <dbReference type="PIRSR" id="PIRSR001492-1"/>
    </source>
</evidence>
<feature type="binding site" evidence="9 13">
    <location>
        <position position="60"/>
    </location>
    <ligand>
        <name>Mn(2+)</name>
        <dbReference type="ChEBI" id="CHEBI:29035"/>
        <label>2</label>
    </ligand>
</feature>
<comment type="pathway">
    <text evidence="3 9">Carbohydrate degradation; glycolysis; pyruvate from D-glyceraldehyde 3-phosphate: step 3/5.</text>
</comment>
<dbReference type="GO" id="GO:0005829">
    <property type="term" value="C:cytosol"/>
    <property type="evidence" value="ECO:0007669"/>
    <property type="project" value="TreeGrafter"/>
</dbReference>
<evidence type="ECO:0000256" key="5">
    <source>
        <dbReference type="ARBA" id="ARBA00022723"/>
    </source>
</evidence>
<feature type="active site" description="Phosphoserine intermediate" evidence="9 11">
    <location>
        <position position="60"/>
    </location>
</feature>
<feature type="binding site" evidence="9 13">
    <location>
        <position position="456"/>
    </location>
    <ligand>
        <name>Mn(2+)</name>
        <dbReference type="ChEBI" id="CHEBI:29035"/>
        <label>1</label>
    </ligand>
</feature>
<dbReference type="InterPro" id="IPR011258">
    <property type="entry name" value="BPG-indep_PGM_N"/>
</dbReference>
<comment type="cofactor">
    <cofactor evidence="9">
        <name>Mn(2+)</name>
        <dbReference type="ChEBI" id="CHEBI:29035"/>
    </cofactor>
    <text evidence="9">Binds 2 manganese ions per subunit.</text>
</comment>
<keyword evidence="7 9" id="KW-0464">Manganese</keyword>
<dbReference type="HAMAP" id="MF_01038">
    <property type="entry name" value="GpmI"/>
    <property type="match status" value="1"/>
</dbReference>
<evidence type="ECO:0000256" key="13">
    <source>
        <dbReference type="PIRSR" id="PIRSR001492-3"/>
    </source>
</evidence>
<dbReference type="Pfam" id="PF01676">
    <property type="entry name" value="Metalloenzyme"/>
    <property type="match status" value="1"/>
</dbReference>
<dbReference type="RefSeq" id="WP_150783419.1">
    <property type="nucleotide sequence ID" value="NZ_CABVII010000004.1"/>
</dbReference>
<proteinExistence type="inferred from homology"/>
<dbReference type="SUPFAM" id="SSF64158">
    <property type="entry name" value="2,3-Bisphosphoglycerate-independent phosphoglycerate mutase, substrate-binding domain"/>
    <property type="match status" value="1"/>
</dbReference>
<feature type="binding site" evidence="9 12">
    <location>
        <begin position="255"/>
        <end position="258"/>
    </location>
    <ligand>
        <name>substrate</name>
    </ligand>
</feature>
<evidence type="ECO:0000256" key="1">
    <source>
        <dbReference type="ARBA" id="ARBA00000370"/>
    </source>
</evidence>
<dbReference type="UniPathway" id="UPA00109">
    <property type="reaction ID" value="UER00186"/>
</dbReference>
<sequence length="510" mass="55388">MTTCTLIILDGIGVRAEAEANAYAAARTPTLDGLFQNYPHSLIATSGLTVGLPDGQMGNSEVGHMNLGAGRIVYQNLTRINKAIEDGTFATNPALSALVDQTQRRGGAVHLMGLLSPGGVHSHIDQIIAACQVLADSGIKQLYVHAFLDGRDTAPKCAVESISKLEAQLERQGCGRIATVIGRYFALDRDKRWNRVQLAHQLISQGVGEFTAKSAHDALNAAYERGESDEFVQATRIGAAKPITDKDSIVFMNFRPDRARQLCEALISPAFNVFPRQHVVAKDRLLTLTRYSDELDGPCAFLPDNIVNSLGEHLAGMGKSQLRIAETEKYAHVTFFFNGGREEPFEKERRTLVQSPLVDSYDLRPEMSAYELTDSLVAEILSRKNDLIVCNYANGDMVGHTGSFDAAVKAVEAVDECLARVVEATLSSGGHCLITADHGNVEQMLDPETQQAHTAHTLNPVPLIYVSSIASDTSLKDGRLCDIAPTVLKIMGLPIPREMIGEILIRNELG</sequence>
<dbReference type="InterPro" id="IPR005995">
    <property type="entry name" value="Pgm_bpd_ind"/>
</dbReference>
<dbReference type="InterPro" id="IPR006124">
    <property type="entry name" value="Metalloenzyme"/>
</dbReference>
<evidence type="ECO:0000313" key="16">
    <source>
        <dbReference type="EMBL" id="VVO66953.1"/>
    </source>
</evidence>